<gene>
    <name evidence="5" type="ORF">V2H45_10770</name>
</gene>
<dbReference type="SMART" id="SM00448">
    <property type="entry name" value="REC"/>
    <property type="match status" value="1"/>
</dbReference>
<dbReference type="SUPFAM" id="SSF52172">
    <property type="entry name" value="CheY-like"/>
    <property type="match status" value="1"/>
</dbReference>
<dbReference type="GO" id="GO:0000160">
    <property type="term" value="P:phosphorelay signal transduction system"/>
    <property type="evidence" value="ECO:0007669"/>
    <property type="project" value="UniProtKB-KW"/>
</dbReference>
<reference evidence="5" key="1">
    <citation type="submission" date="2024-01" db="EMBL/GenBank/DDBJ databases">
        <title>Bank of Algae and Cyanobacteria of the Azores (BACA) strain genomes.</title>
        <authorList>
            <person name="Luz R."/>
            <person name="Cordeiro R."/>
            <person name="Fonseca A."/>
            <person name="Goncalves V."/>
        </authorList>
    </citation>
    <scope>NUCLEOTIDE SEQUENCE</scope>
    <source>
        <strain evidence="5">BACA0141</strain>
    </source>
</reference>
<comment type="caution">
    <text evidence="5">The sequence shown here is derived from an EMBL/GenBank/DDBJ whole genome shotgun (WGS) entry which is preliminary data.</text>
</comment>
<dbReference type="PROSITE" id="PS50110">
    <property type="entry name" value="RESPONSE_REGULATORY"/>
    <property type="match status" value="1"/>
</dbReference>
<evidence type="ECO:0000313" key="5">
    <source>
        <dbReference type="EMBL" id="MEE3717230.1"/>
    </source>
</evidence>
<sequence length="120" mass="13428">MITVMVVDDIPSARELVSNYLREAGYQVISAVDGQEGLQKFEQLKPQVVITDLVMPGMSGLELCRAIKKSEQTVPVIACTSKNTELDRMWGLKQGINIYLTKPFKREELLKAVRSLTGEE</sequence>
<dbReference type="RefSeq" id="WP_330483658.1">
    <property type="nucleotide sequence ID" value="NZ_JAZBJZ010000036.1"/>
</dbReference>
<dbReference type="Gene3D" id="3.40.50.2300">
    <property type="match status" value="1"/>
</dbReference>
<dbReference type="PANTHER" id="PTHR44591:SF14">
    <property type="entry name" value="PROTEIN PILG"/>
    <property type="match status" value="1"/>
</dbReference>
<evidence type="ECO:0000313" key="6">
    <source>
        <dbReference type="Proteomes" id="UP001333818"/>
    </source>
</evidence>
<dbReference type="InterPro" id="IPR001789">
    <property type="entry name" value="Sig_transdc_resp-reg_receiver"/>
</dbReference>
<feature type="modified residue" description="4-aspartylphosphate" evidence="3">
    <location>
        <position position="52"/>
    </location>
</feature>
<dbReference type="InterPro" id="IPR050595">
    <property type="entry name" value="Bact_response_regulator"/>
</dbReference>
<dbReference type="PANTHER" id="PTHR44591">
    <property type="entry name" value="STRESS RESPONSE REGULATOR PROTEIN 1"/>
    <property type="match status" value="1"/>
</dbReference>
<dbReference type="CDD" id="cd17574">
    <property type="entry name" value="REC_OmpR"/>
    <property type="match status" value="1"/>
</dbReference>
<evidence type="ECO:0000256" key="3">
    <source>
        <dbReference type="PROSITE-ProRule" id="PRU00169"/>
    </source>
</evidence>
<evidence type="ECO:0000259" key="4">
    <source>
        <dbReference type="PROSITE" id="PS50110"/>
    </source>
</evidence>
<proteinExistence type="predicted"/>
<keyword evidence="2" id="KW-0902">Two-component regulatory system</keyword>
<feature type="domain" description="Response regulatory" evidence="4">
    <location>
        <begin position="3"/>
        <end position="117"/>
    </location>
</feature>
<dbReference type="EMBL" id="JAZBJZ010000036">
    <property type="protein sequence ID" value="MEE3717230.1"/>
    <property type="molecule type" value="Genomic_DNA"/>
</dbReference>
<keyword evidence="1 3" id="KW-0597">Phosphoprotein</keyword>
<protein>
    <submittedName>
        <fullName evidence="5">Response regulator</fullName>
    </submittedName>
</protein>
<dbReference type="Pfam" id="PF00072">
    <property type="entry name" value="Response_reg"/>
    <property type="match status" value="1"/>
</dbReference>
<organism evidence="5 6">
    <name type="scientific">Tumidithrix elongata BACA0141</name>
    <dbReference type="NCBI Taxonomy" id="2716417"/>
    <lineage>
        <taxon>Bacteria</taxon>
        <taxon>Bacillati</taxon>
        <taxon>Cyanobacteriota</taxon>
        <taxon>Cyanophyceae</taxon>
        <taxon>Pseudanabaenales</taxon>
        <taxon>Pseudanabaenaceae</taxon>
        <taxon>Tumidithrix</taxon>
        <taxon>Tumidithrix elongata</taxon>
    </lineage>
</organism>
<keyword evidence="6" id="KW-1185">Reference proteome</keyword>
<dbReference type="AlphaFoldDB" id="A0AAW9PSE3"/>
<dbReference type="Proteomes" id="UP001333818">
    <property type="component" value="Unassembled WGS sequence"/>
</dbReference>
<evidence type="ECO:0000256" key="1">
    <source>
        <dbReference type="ARBA" id="ARBA00022553"/>
    </source>
</evidence>
<evidence type="ECO:0000256" key="2">
    <source>
        <dbReference type="ARBA" id="ARBA00023012"/>
    </source>
</evidence>
<accession>A0AAW9PSE3</accession>
<name>A0AAW9PSE3_9CYAN</name>
<dbReference type="InterPro" id="IPR011006">
    <property type="entry name" value="CheY-like_superfamily"/>
</dbReference>